<gene>
    <name evidence="2" type="ORF">POTOM_060472</name>
</gene>
<dbReference type="EMBL" id="JAAWWB010000668">
    <property type="protein sequence ID" value="KAG6736654.1"/>
    <property type="molecule type" value="Genomic_DNA"/>
</dbReference>
<dbReference type="GO" id="GO:0017056">
    <property type="term" value="F:structural constituent of nuclear pore"/>
    <property type="evidence" value="ECO:0007669"/>
    <property type="project" value="TreeGrafter"/>
</dbReference>
<sequence length="115" mass="13049">MVLVVTDLLMAKDEIQKLKEEARASKEHMLQYKSIAQVNETALKQMEDAHENFKKESEKLKESLENELLSLRGRISDSDSEFSKKSEEVASAAVGKAEAFASCFGRNYMFEGRKL</sequence>
<protein>
    <submittedName>
        <fullName evidence="2">Uncharacterized protein</fullName>
    </submittedName>
</protein>
<name>A0A8X8BYY3_POPTO</name>
<evidence type="ECO:0000256" key="1">
    <source>
        <dbReference type="SAM" id="Coils"/>
    </source>
</evidence>
<organism evidence="2 3">
    <name type="scientific">Populus tomentosa</name>
    <name type="common">Chinese white poplar</name>
    <dbReference type="NCBI Taxonomy" id="118781"/>
    <lineage>
        <taxon>Eukaryota</taxon>
        <taxon>Viridiplantae</taxon>
        <taxon>Streptophyta</taxon>
        <taxon>Embryophyta</taxon>
        <taxon>Tracheophyta</taxon>
        <taxon>Spermatophyta</taxon>
        <taxon>Magnoliopsida</taxon>
        <taxon>eudicotyledons</taxon>
        <taxon>Gunneridae</taxon>
        <taxon>Pentapetalae</taxon>
        <taxon>rosids</taxon>
        <taxon>fabids</taxon>
        <taxon>Malpighiales</taxon>
        <taxon>Salicaceae</taxon>
        <taxon>Saliceae</taxon>
        <taxon>Populus</taxon>
    </lineage>
</organism>
<keyword evidence="1" id="KW-0175">Coiled coil</keyword>
<comment type="caution">
    <text evidence="2">The sequence shown here is derived from an EMBL/GenBank/DDBJ whole genome shotgun (WGS) entry which is preliminary data.</text>
</comment>
<dbReference type="PANTHER" id="PTHR18898">
    <property type="entry name" value="NUCLEOPROTEIN TPR-RELATED"/>
    <property type="match status" value="1"/>
</dbReference>
<dbReference type="GO" id="GO:0005643">
    <property type="term" value="C:nuclear pore"/>
    <property type="evidence" value="ECO:0007669"/>
    <property type="project" value="TreeGrafter"/>
</dbReference>
<accession>A0A8X8BYY3</accession>
<dbReference type="OrthoDB" id="10536077at2759"/>
<dbReference type="GO" id="GO:0006406">
    <property type="term" value="P:mRNA export from nucleus"/>
    <property type="evidence" value="ECO:0007669"/>
    <property type="project" value="TreeGrafter"/>
</dbReference>
<evidence type="ECO:0000313" key="3">
    <source>
        <dbReference type="Proteomes" id="UP000886885"/>
    </source>
</evidence>
<evidence type="ECO:0000313" key="2">
    <source>
        <dbReference type="EMBL" id="KAG6736654.1"/>
    </source>
</evidence>
<proteinExistence type="predicted"/>
<keyword evidence="3" id="KW-1185">Reference proteome</keyword>
<reference evidence="2" key="1">
    <citation type="journal article" date="2020" name="bioRxiv">
        <title>Hybrid origin of Populus tomentosa Carr. identified through genome sequencing and phylogenomic analysis.</title>
        <authorList>
            <person name="An X."/>
            <person name="Gao K."/>
            <person name="Chen Z."/>
            <person name="Li J."/>
            <person name="Yang X."/>
            <person name="Yang X."/>
            <person name="Zhou J."/>
            <person name="Guo T."/>
            <person name="Zhao T."/>
            <person name="Huang S."/>
            <person name="Miao D."/>
            <person name="Khan W.U."/>
            <person name="Rao P."/>
            <person name="Ye M."/>
            <person name="Lei B."/>
            <person name="Liao W."/>
            <person name="Wang J."/>
            <person name="Ji L."/>
            <person name="Li Y."/>
            <person name="Guo B."/>
            <person name="Mustafa N.S."/>
            <person name="Li S."/>
            <person name="Yun Q."/>
            <person name="Keller S.R."/>
            <person name="Mao J."/>
            <person name="Zhang R."/>
            <person name="Strauss S.H."/>
        </authorList>
    </citation>
    <scope>NUCLEOTIDE SEQUENCE</scope>
    <source>
        <strain evidence="2">GM15</strain>
        <tissue evidence="2">Leaf</tissue>
    </source>
</reference>
<dbReference type="Proteomes" id="UP000886885">
    <property type="component" value="Unassembled WGS sequence"/>
</dbReference>
<dbReference type="PANTHER" id="PTHR18898:SF2">
    <property type="entry name" value="NUCLEOPROTEIN TPR"/>
    <property type="match status" value="1"/>
</dbReference>
<dbReference type="AlphaFoldDB" id="A0A8X8BYY3"/>
<feature type="coiled-coil region" evidence="1">
    <location>
        <begin position="8"/>
        <end position="81"/>
    </location>
</feature>